<keyword evidence="11" id="KW-0788">Thiol protease</keyword>
<evidence type="ECO:0000256" key="11">
    <source>
        <dbReference type="ARBA" id="ARBA00022807"/>
    </source>
</evidence>
<dbReference type="EMBL" id="KZ989109">
    <property type="protein sequence ID" value="RKP28318.1"/>
    <property type="molecule type" value="Genomic_DNA"/>
</dbReference>
<dbReference type="InterPro" id="IPR036259">
    <property type="entry name" value="MFS_trans_sf"/>
</dbReference>
<dbReference type="Gene3D" id="1.10.287.130">
    <property type="match status" value="1"/>
</dbReference>
<feature type="transmembrane region" description="Helical" evidence="14">
    <location>
        <begin position="882"/>
        <end position="903"/>
    </location>
</feature>
<keyword evidence="5" id="KW-0813">Transport</keyword>
<feature type="transmembrane region" description="Helical" evidence="14">
    <location>
        <begin position="729"/>
        <end position="747"/>
    </location>
</feature>
<evidence type="ECO:0000256" key="12">
    <source>
        <dbReference type="ARBA" id="ARBA00022989"/>
    </source>
</evidence>
<evidence type="ECO:0000256" key="2">
    <source>
        <dbReference type="ARBA" id="ARBA00006236"/>
    </source>
</evidence>
<dbReference type="InterPro" id="IPR004812">
    <property type="entry name" value="Efflux_drug-R_Bcr/CmlA"/>
</dbReference>
<feature type="transmembrane region" description="Helical" evidence="14">
    <location>
        <begin position="648"/>
        <end position="670"/>
    </location>
</feature>
<dbReference type="Pfam" id="PF03308">
    <property type="entry name" value="MeaB"/>
    <property type="match status" value="1"/>
</dbReference>
<evidence type="ECO:0000256" key="9">
    <source>
        <dbReference type="ARBA" id="ARBA00022692"/>
    </source>
</evidence>
<name>A0A4P9Z782_9FUNG</name>
<dbReference type="Proteomes" id="UP000278143">
    <property type="component" value="Unassembled WGS sequence"/>
</dbReference>
<dbReference type="NCBIfam" id="TIGR00750">
    <property type="entry name" value="lao"/>
    <property type="match status" value="1"/>
</dbReference>
<evidence type="ECO:0000256" key="1">
    <source>
        <dbReference type="ARBA" id="ARBA00004651"/>
    </source>
</evidence>
<dbReference type="PRINTS" id="PR00706">
    <property type="entry name" value="PYROGLUPTASE"/>
</dbReference>
<dbReference type="NCBIfam" id="TIGR00710">
    <property type="entry name" value="efflux_Bcr_CflA"/>
    <property type="match status" value="1"/>
</dbReference>
<dbReference type="PANTHER" id="PTHR23408:SF3">
    <property type="entry name" value="METHYLMALONIC ACIDURIA TYPE A PROTEIN, MITOCHONDRIAL"/>
    <property type="match status" value="1"/>
</dbReference>
<evidence type="ECO:0000256" key="7">
    <source>
        <dbReference type="ARBA" id="ARBA00022490"/>
    </source>
</evidence>
<dbReference type="Gene3D" id="1.20.5.170">
    <property type="match status" value="1"/>
</dbReference>
<dbReference type="GO" id="GO:0005829">
    <property type="term" value="C:cytosol"/>
    <property type="evidence" value="ECO:0007669"/>
    <property type="project" value="InterPro"/>
</dbReference>
<dbReference type="PROSITE" id="PS50850">
    <property type="entry name" value="MFS"/>
    <property type="match status" value="1"/>
</dbReference>
<comment type="similarity">
    <text evidence="2">Belongs to the major facilitator superfamily. Bcr/CmlA family.</text>
</comment>
<dbReference type="CDD" id="cd17320">
    <property type="entry name" value="MFS_MdfA_MDR_like"/>
    <property type="match status" value="1"/>
</dbReference>
<protein>
    <submittedName>
        <fullName evidence="16">ArgK protein-domain-containing protein</fullName>
    </submittedName>
</protein>
<feature type="transmembrane region" description="Helical" evidence="14">
    <location>
        <begin position="857"/>
        <end position="876"/>
    </location>
</feature>
<dbReference type="InterPro" id="IPR005829">
    <property type="entry name" value="Sugar_transporter_CS"/>
</dbReference>
<feature type="transmembrane region" description="Helical" evidence="14">
    <location>
        <begin position="590"/>
        <end position="609"/>
    </location>
</feature>
<dbReference type="GO" id="GO:0005525">
    <property type="term" value="F:GTP binding"/>
    <property type="evidence" value="ECO:0007669"/>
    <property type="project" value="InterPro"/>
</dbReference>
<evidence type="ECO:0000256" key="10">
    <source>
        <dbReference type="ARBA" id="ARBA00022801"/>
    </source>
</evidence>
<dbReference type="FunFam" id="1.20.1720.10:FF:000005">
    <property type="entry name" value="Bcr/CflA family efflux transporter"/>
    <property type="match status" value="1"/>
</dbReference>
<reference evidence="17" key="1">
    <citation type="journal article" date="2018" name="Nat. Microbiol.">
        <title>Leveraging single-cell genomics to expand the fungal tree of life.</title>
        <authorList>
            <person name="Ahrendt S.R."/>
            <person name="Quandt C.A."/>
            <person name="Ciobanu D."/>
            <person name="Clum A."/>
            <person name="Salamov A."/>
            <person name="Andreopoulos B."/>
            <person name="Cheng J.F."/>
            <person name="Woyke T."/>
            <person name="Pelin A."/>
            <person name="Henrissat B."/>
            <person name="Reynolds N.K."/>
            <person name="Benny G.L."/>
            <person name="Smith M.E."/>
            <person name="James T.Y."/>
            <person name="Grigoriev I.V."/>
        </authorList>
    </citation>
    <scope>NUCLEOTIDE SEQUENCE [LARGE SCALE GENOMIC DNA]</scope>
    <source>
        <strain evidence="17">Benny S71-1</strain>
    </source>
</reference>
<dbReference type="PANTHER" id="PTHR23408">
    <property type="entry name" value="METHYLMALONYL-COA MUTASE"/>
    <property type="match status" value="1"/>
</dbReference>
<dbReference type="GO" id="GO:0006508">
    <property type="term" value="P:proteolysis"/>
    <property type="evidence" value="ECO:0007669"/>
    <property type="project" value="UniProtKB-KW"/>
</dbReference>
<dbReference type="GO" id="GO:0042910">
    <property type="term" value="F:xenobiotic transmembrane transporter activity"/>
    <property type="evidence" value="ECO:0007669"/>
    <property type="project" value="InterPro"/>
</dbReference>
<dbReference type="SUPFAM" id="SSF103473">
    <property type="entry name" value="MFS general substrate transporter"/>
    <property type="match status" value="1"/>
</dbReference>
<dbReference type="Gene3D" id="3.40.630.20">
    <property type="entry name" value="Peptidase C15, pyroglutamyl peptidase I-like"/>
    <property type="match status" value="1"/>
</dbReference>
<accession>A0A4P9Z782</accession>
<feature type="transmembrane region" description="Helical" evidence="14">
    <location>
        <begin position="759"/>
        <end position="780"/>
    </location>
</feature>
<dbReference type="InterPro" id="IPR020846">
    <property type="entry name" value="MFS_dom"/>
</dbReference>
<evidence type="ECO:0000256" key="5">
    <source>
        <dbReference type="ARBA" id="ARBA00022448"/>
    </source>
</evidence>
<dbReference type="PROSITE" id="PS00216">
    <property type="entry name" value="SUGAR_TRANSPORT_1"/>
    <property type="match status" value="1"/>
</dbReference>
<dbReference type="InterPro" id="IPR005129">
    <property type="entry name" value="GTPase_ArgK"/>
</dbReference>
<evidence type="ECO:0000256" key="13">
    <source>
        <dbReference type="ARBA" id="ARBA00023136"/>
    </source>
</evidence>
<evidence type="ECO:0000256" key="4">
    <source>
        <dbReference type="ARBA" id="ARBA00009625"/>
    </source>
</evidence>
<sequence>MAPVTASPKASLHLADGLRSGDRAALARAITLIESRRADHQAQARDLVQELLPLTGSAMRVGITGSPGVGKSTTIDALGMALIAKGHKVAVLAVDPSSARTGGSILGDKTRMARLSAEDNAFIRPSPSSGTLGGVAAKTREAMLLCEAAGFDVVLVETVGIGQSETAVCDMTDFFLALMLPGAGDELQGIKKGLVELADMIAVNKADGDNLKRAKAAAAEYNAALHILAPRSEHWFPPVLTYSALTGDGIEGLWEKILAHRTAMIACGDFETRRRQQQVKWMYTILEDRLHARLRSDPVIRAKVKQTEAAVANGRMTPAPRILITGFRPFPGAPYNPTEKLVERLLRLRRPMFDGIERIGHVFPVTYSAVDRQLPVLIETHRPDALLMFGLATRTPFLRLETRARNTVTQIWPDAEHTEVRSRTIVANSDSTRRFGPHTHRLLRAAQLTGVDARPSLSAGYYLCNYLSWRAIEATHVEGGPRLANFIHVPLLLSQPRETRFMTDTSANAWVSSTHRPMGFREFVAIVAAIMALNPLALDLMLPALPNVSSAFHLSNVNHAQAVLSVFLTGFGAGQFIMGPLSDRFGRRPILLGGLIVYGIASLLAIVAPSFETLLLARALQGLGTSASRVIATSIVRDCYSGRRMASVMSLAMMIFISVPVIAPSFGQAIMLLAEWHGIFIVLLIYGLLTLSWIVIRVPETLPLTERKSLAPREVAKNFLQTLTNRQTFGYALAAGSIQGILFGYVLSSQQIFTGIYGLGHYFPLAFAAIAIGIAVAGFLNSRIVGRYGMRMISHSALVGQLAVAIVMMVAALAGWLSLPLFMVLSTASLFSFGLMFSNFSALAMEPQGHIAGTASSLFGSITTLIGIGVGTAIGQTYNGTLVPLAVGGVLSSVVALLVVVVVEKGRLFTPHNKRI</sequence>
<feature type="transmembrane region" description="Helical" evidence="14">
    <location>
        <begin position="676"/>
        <end position="698"/>
    </location>
</feature>
<dbReference type="InterPro" id="IPR000816">
    <property type="entry name" value="Peptidase_C15"/>
</dbReference>
<comment type="similarity">
    <text evidence="4">Belongs to the SIMIBI class G3E GTPase family. ArgK/MeaB subfamily.</text>
</comment>
<dbReference type="SUPFAM" id="SSF52540">
    <property type="entry name" value="P-loop containing nucleoside triphosphate hydrolases"/>
    <property type="match status" value="1"/>
</dbReference>
<dbReference type="GO" id="GO:1990961">
    <property type="term" value="P:xenobiotic detoxification by transmembrane export across the plasma membrane"/>
    <property type="evidence" value="ECO:0007669"/>
    <property type="project" value="InterPro"/>
</dbReference>
<dbReference type="SUPFAM" id="SSF53182">
    <property type="entry name" value="Pyrrolidone carboxyl peptidase (pyroglutamate aminopeptidase)"/>
    <property type="match status" value="1"/>
</dbReference>
<dbReference type="GO" id="GO:0016920">
    <property type="term" value="F:pyroglutamyl-peptidase activity"/>
    <property type="evidence" value="ECO:0007669"/>
    <property type="project" value="InterPro"/>
</dbReference>
<evidence type="ECO:0000256" key="6">
    <source>
        <dbReference type="ARBA" id="ARBA00022475"/>
    </source>
</evidence>
<dbReference type="Pfam" id="PF07690">
    <property type="entry name" value="MFS_1"/>
    <property type="match status" value="1"/>
</dbReference>
<dbReference type="InterPro" id="IPR036440">
    <property type="entry name" value="Peptidase_C15-like_sf"/>
</dbReference>
<evidence type="ECO:0000259" key="15">
    <source>
        <dbReference type="PROSITE" id="PS50850"/>
    </source>
</evidence>
<comment type="similarity">
    <text evidence="3">Belongs to the peptidase C15 family.</text>
</comment>
<dbReference type="AlphaFoldDB" id="A0A4P9Z782"/>
<evidence type="ECO:0000313" key="17">
    <source>
        <dbReference type="Proteomes" id="UP000278143"/>
    </source>
</evidence>
<evidence type="ECO:0000256" key="3">
    <source>
        <dbReference type="ARBA" id="ARBA00006641"/>
    </source>
</evidence>
<dbReference type="Gene3D" id="3.40.50.300">
    <property type="entry name" value="P-loop containing nucleotide triphosphate hydrolases"/>
    <property type="match status" value="1"/>
</dbReference>
<dbReference type="GO" id="GO:0005886">
    <property type="term" value="C:plasma membrane"/>
    <property type="evidence" value="ECO:0007669"/>
    <property type="project" value="UniProtKB-SubCell"/>
</dbReference>
<keyword evidence="6" id="KW-1003">Cell membrane</keyword>
<dbReference type="Pfam" id="PF01470">
    <property type="entry name" value="Peptidase_C15"/>
    <property type="match status" value="1"/>
</dbReference>
<dbReference type="CDD" id="cd03114">
    <property type="entry name" value="MMAA-like"/>
    <property type="match status" value="1"/>
</dbReference>
<keyword evidence="7" id="KW-0963">Cytoplasm</keyword>
<organism evidence="16 17">
    <name type="scientific">Syncephalis pseudoplumigaleata</name>
    <dbReference type="NCBI Taxonomy" id="1712513"/>
    <lineage>
        <taxon>Eukaryota</taxon>
        <taxon>Fungi</taxon>
        <taxon>Fungi incertae sedis</taxon>
        <taxon>Zoopagomycota</taxon>
        <taxon>Zoopagomycotina</taxon>
        <taxon>Zoopagomycetes</taxon>
        <taxon>Zoopagales</taxon>
        <taxon>Piptocephalidaceae</taxon>
        <taxon>Syncephalis</taxon>
    </lineage>
</organism>
<proteinExistence type="inferred from homology"/>
<feature type="transmembrane region" description="Helical" evidence="14">
    <location>
        <begin position="792"/>
        <end position="816"/>
    </location>
</feature>
<gene>
    <name evidence="16" type="ORF">SYNPS1DRAFT_20401</name>
</gene>
<dbReference type="InterPro" id="IPR011701">
    <property type="entry name" value="MFS"/>
</dbReference>
<evidence type="ECO:0000313" key="16">
    <source>
        <dbReference type="EMBL" id="RKP28318.1"/>
    </source>
</evidence>
<evidence type="ECO:0000256" key="14">
    <source>
        <dbReference type="SAM" id="Phobius"/>
    </source>
</evidence>
<keyword evidence="13 14" id="KW-0472">Membrane</keyword>
<dbReference type="InterPro" id="IPR027417">
    <property type="entry name" value="P-loop_NTPase"/>
</dbReference>
<evidence type="ECO:0000256" key="8">
    <source>
        <dbReference type="ARBA" id="ARBA00022670"/>
    </source>
</evidence>
<feature type="transmembrane region" description="Helical" evidence="14">
    <location>
        <begin position="523"/>
        <end position="545"/>
    </location>
</feature>
<dbReference type="InterPro" id="IPR016125">
    <property type="entry name" value="Peptidase_C15-like"/>
</dbReference>
<feature type="transmembrane region" description="Helical" evidence="14">
    <location>
        <begin position="822"/>
        <end position="845"/>
    </location>
</feature>
<dbReference type="Gene3D" id="1.20.1720.10">
    <property type="entry name" value="Multidrug resistance protein D"/>
    <property type="match status" value="1"/>
</dbReference>
<keyword evidence="17" id="KW-1185">Reference proteome</keyword>
<dbReference type="NCBIfam" id="NF006958">
    <property type="entry name" value="PRK09435.1"/>
    <property type="match status" value="1"/>
</dbReference>
<keyword evidence="9 14" id="KW-0812">Transmembrane</keyword>
<keyword evidence="8" id="KW-0645">Protease</keyword>
<keyword evidence="12 14" id="KW-1133">Transmembrane helix</keyword>
<dbReference type="GO" id="GO:0003924">
    <property type="term" value="F:GTPase activity"/>
    <property type="evidence" value="ECO:0007669"/>
    <property type="project" value="InterPro"/>
</dbReference>
<comment type="subcellular location">
    <subcellularLocation>
        <location evidence="1">Cell membrane</location>
        <topology evidence="1">Multi-pass membrane protein</topology>
    </subcellularLocation>
</comment>
<feature type="domain" description="Major facilitator superfamily (MFS) profile" evidence="15">
    <location>
        <begin position="523"/>
        <end position="907"/>
    </location>
</feature>
<dbReference type="OrthoDB" id="1476984at2759"/>
<feature type="transmembrane region" description="Helical" evidence="14">
    <location>
        <begin position="557"/>
        <end position="578"/>
    </location>
</feature>
<keyword evidence="10" id="KW-0378">Hydrolase</keyword>